<comment type="caution">
    <text evidence="2">The sequence shown here is derived from an EMBL/GenBank/DDBJ whole genome shotgun (WGS) entry which is preliminary data.</text>
</comment>
<protein>
    <submittedName>
        <fullName evidence="2">Uncharacterized protein</fullName>
    </submittedName>
</protein>
<evidence type="ECO:0000256" key="1">
    <source>
        <dbReference type="SAM" id="MobiDB-lite"/>
    </source>
</evidence>
<dbReference type="EMBL" id="CAJGYO010000012">
    <property type="protein sequence ID" value="CAD6262355.1"/>
    <property type="molecule type" value="Genomic_DNA"/>
</dbReference>
<gene>
    <name evidence="2" type="ORF">NCGR_LOCUS45708</name>
</gene>
<feature type="compositionally biased region" description="Pro residues" evidence="1">
    <location>
        <begin position="13"/>
        <end position="25"/>
    </location>
</feature>
<feature type="compositionally biased region" description="Low complexity" evidence="1">
    <location>
        <begin position="46"/>
        <end position="71"/>
    </location>
</feature>
<keyword evidence="3" id="KW-1185">Reference proteome</keyword>
<organism evidence="2 3">
    <name type="scientific">Miscanthus lutarioriparius</name>
    <dbReference type="NCBI Taxonomy" id="422564"/>
    <lineage>
        <taxon>Eukaryota</taxon>
        <taxon>Viridiplantae</taxon>
        <taxon>Streptophyta</taxon>
        <taxon>Embryophyta</taxon>
        <taxon>Tracheophyta</taxon>
        <taxon>Spermatophyta</taxon>
        <taxon>Magnoliopsida</taxon>
        <taxon>Liliopsida</taxon>
        <taxon>Poales</taxon>
        <taxon>Poaceae</taxon>
        <taxon>PACMAD clade</taxon>
        <taxon>Panicoideae</taxon>
        <taxon>Andropogonodae</taxon>
        <taxon>Andropogoneae</taxon>
        <taxon>Saccharinae</taxon>
        <taxon>Miscanthus</taxon>
    </lineage>
</organism>
<dbReference type="AlphaFoldDB" id="A0A811QUY6"/>
<sequence length="176" mass="18916">MAAATPSERGNLMPPPPPVLPPTAPRPRRRGREVSSRYISTPVPSTPRLSASSAASSTRSRSPTPSRSWTAAGSHALRQREPPAPAAASHGNRRAPAGRPVAFRGDGRRQSARLCGLQLLRRSRSYSAATPALHQRAGRAHRAERVPAPSDARACWLLLPFLRRGGIGRRLVLLVV</sequence>
<feature type="region of interest" description="Disordered" evidence="1">
    <location>
        <begin position="1"/>
        <end position="108"/>
    </location>
</feature>
<dbReference type="Proteomes" id="UP000604825">
    <property type="component" value="Unassembled WGS sequence"/>
</dbReference>
<reference evidence="2" key="1">
    <citation type="submission" date="2020-10" db="EMBL/GenBank/DDBJ databases">
        <authorList>
            <person name="Han B."/>
            <person name="Lu T."/>
            <person name="Zhao Q."/>
            <person name="Huang X."/>
            <person name="Zhao Y."/>
        </authorList>
    </citation>
    <scope>NUCLEOTIDE SEQUENCE</scope>
</reference>
<evidence type="ECO:0000313" key="3">
    <source>
        <dbReference type="Proteomes" id="UP000604825"/>
    </source>
</evidence>
<evidence type="ECO:0000313" key="2">
    <source>
        <dbReference type="EMBL" id="CAD6262355.1"/>
    </source>
</evidence>
<proteinExistence type="predicted"/>
<name>A0A811QUY6_9POAL</name>
<accession>A0A811QUY6</accession>